<comment type="caution">
    <text evidence="7">The sequence shown here is derived from an EMBL/GenBank/DDBJ whole genome shotgun (WGS) entry which is preliminary data.</text>
</comment>
<keyword evidence="4 5" id="KW-0472">Membrane</keyword>
<feature type="transmembrane region" description="Helical" evidence="5">
    <location>
        <begin position="157"/>
        <end position="176"/>
    </location>
</feature>
<dbReference type="GO" id="GO:0030416">
    <property type="term" value="P:methylamine metabolic process"/>
    <property type="evidence" value="ECO:0007669"/>
    <property type="project" value="InterPro"/>
</dbReference>
<dbReference type="Proteomes" id="UP000305238">
    <property type="component" value="Unassembled WGS sequence"/>
</dbReference>
<name>A0A5S4H170_9ACTN</name>
<sequence>MVTAFQNTQVLLLAAVLLAAGAAKLIVRERTAGAPPDHVHGVPVPAGLARLTALRGSRGMAVGLGFGESVLGLALLVTSHLSVRLATTVAFAAATWVVGELRVRRPDAGCGCFGGLSGKRVGRRSVLRAVLFTGAAVASLGAPLAGVDVLRDVQVQVGLVFAVEVALFAALSPELAELAERRRRPAGLPAERRRSPLAETYAALYASAAWAEHENAIASAVPLDVWREGGWRFVAFAGRADDRDVEIVFAVSTAERDRTVRSAVAVPDLSAPV</sequence>
<evidence type="ECO:0000313" key="7">
    <source>
        <dbReference type="EMBL" id="TMR38975.1"/>
    </source>
</evidence>
<dbReference type="EMBL" id="VCKZ01000094">
    <property type="protein sequence ID" value="TMR38975.1"/>
    <property type="molecule type" value="Genomic_DNA"/>
</dbReference>
<evidence type="ECO:0000256" key="3">
    <source>
        <dbReference type="ARBA" id="ARBA00022989"/>
    </source>
</evidence>
<reference evidence="7 8" key="1">
    <citation type="submission" date="2019-05" db="EMBL/GenBank/DDBJ databases">
        <title>Draft genome sequence of Actinomadura geliboluensis A8036.</title>
        <authorList>
            <person name="Saricaoglu S."/>
            <person name="Isik K."/>
        </authorList>
    </citation>
    <scope>NUCLEOTIDE SEQUENCE [LARGE SCALE GENOMIC DNA]</scope>
    <source>
        <strain evidence="7 8">A8036</strain>
    </source>
</reference>
<dbReference type="AlphaFoldDB" id="A0A5S4H170"/>
<dbReference type="GO" id="GO:0016020">
    <property type="term" value="C:membrane"/>
    <property type="evidence" value="ECO:0007669"/>
    <property type="project" value="UniProtKB-SubCell"/>
</dbReference>
<keyword evidence="3 5" id="KW-1133">Transmembrane helix</keyword>
<organism evidence="7 8">
    <name type="scientific">Actinomadura geliboluensis</name>
    <dbReference type="NCBI Taxonomy" id="882440"/>
    <lineage>
        <taxon>Bacteria</taxon>
        <taxon>Bacillati</taxon>
        <taxon>Actinomycetota</taxon>
        <taxon>Actinomycetes</taxon>
        <taxon>Streptosporangiales</taxon>
        <taxon>Thermomonosporaceae</taxon>
        <taxon>Actinomadura</taxon>
    </lineage>
</organism>
<evidence type="ECO:0000256" key="1">
    <source>
        <dbReference type="ARBA" id="ARBA00004141"/>
    </source>
</evidence>
<evidence type="ECO:0000256" key="4">
    <source>
        <dbReference type="ARBA" id="ARBA00023136"/>
    </source>
</evidence>
<evidence type="ECO:0000256" key="5">
    <source>
        <dbReference type="SAM" id="Phobius"/>
    </source>
</evidence>
<keyword evidence="8" id="KW-1185">Reference proteome</keyword>
<feature type="domain" description="Methylamine utilisation protein MauE" evidence="6">
    <location>
        <begin position="10"/>
        <end position="139"/>
    </location>
</feature>
<comment type="subcellular location">
    <subcellularLocation>
        <location evidence="1">Membrane</location>
        <topology evidence="1">Multi-pass membrane protein</topology>
    </subcellularLocation>
</comment>
<dbReference type="InterPro" id="IPR009908">
    <property type="entry name" value="Methylamine_util_MauE"/>
</dbReference>
<evidence type="ECO:0000256" key="2">
    <source>
        <dbReference type="ARBA" id="ARBA00022692"/>
    </source>
</evidence>
<dbReference type="Pfam" id="PF07291">
    <property type="entry name" value="MauE"/>
    <property type="match status" value="1"/>
</dbReference>
<feature type="transmembrane region" description="Helical" evidence="5">
    <location>
        <begin position="126"/>
        <end position="145"/>
    </location>
</feature>
<accession>A0A5S4H170</accession>
<gene>
    <name evidence="7" type="ORF">ETD96_15165</name>
</gene>
<dbReference type="RefSeq" id="WP_138636989.1">
    <property type="nucleotide sequence ID" value="NZ_VCKZ01000094.1"/>
</dbReference>
<proteinExistence type="predicted"/>
<protein>
    <recommendedName>
        <fullName evidence="6">Methylamine utilisation protein MauE domain-containing protein</fullName>
    </recommendedName>
</protein>
<evidence type="ECO:0000313" key="8">
    <source>
        <dbReference type="Proteomes" id="UP000305238"/>
    </source>
</evidence>
<dbReference type="OrthoDB" id="3474716at2"/>
<evidence type="ECO:0000259" key="6">
    <source>
        <dbReference type="Pfam" id="PF07291"/>
    </source>
</evidence>
<keyword evidence="2 5" id="KW-0812">Transmembrane</keyword>